<dbReference type="EMBL" id="BARW01020347">
    <property type="protein sequence ID" value="GAI90558.1"/>
    <property type="molecule type" value="Genomic_DNA"/>
</dbReference>
<reference evidence="2" key="1">
    <citation type="journal article" date="2014" name="Front. Microbiol.">
        <title>High frequency of phylogenetically diverse reductive dehalogenase-homologous genes in deep subseafloor sedimentary metagenomes.</title>
        <authorList>
            <person name="Kawai M."/>
            <person name="Futagami T."/>
            <person name="Toyoda A."/>
            <person name="Takaki Y."/>
            <person name="Nishi S."/>
            <person name="Hori S."/>
            <person name="Arai W."/>
            <person name="Tsubouchi T."/>
            <person name="Morono Y."/>
            <person name="Uchiyama I."/>
            <person name="Ito T."/>
            <person name="Fujiyama A."/>
            <person name="Inagaki F."/>
            <person name="Takami H."/>
        </authorList>
    </citation>
    <scope>NUCLEOTIDE SEQUENCE</scope>
    <source>
        <strain evidence="2">Expedition CK06-06</strain>
    </source>
</reference>
<keyword evidence="1" id="KW-0812">Transmembrane</keyword>
<feature type="transmembrane region" description="Helical" evidence="1">
    <location>
        <begin position="78"/>
        <end position="100"/>
    </location>
</feature>
<keyword evidence="1" id="KW-0472">Membrane</keyword>
<sequence>MGFNSSPIWPNDQLYRIRNYTIKLFTPKDYNLVSSKPQFSKFNYGYENNYQFDIDIYKTDLITTFENKKMCKVRDYSLIIFSTLLGIGLALIVNEVIGLIKVKAT</sequence>
<proteinExistence type="predicted"/>
<evidence type="ECO:0000313" key="2">
    <source>
        <dbReference type="EMBL" id="GAI90558.1"/>
    </source>
</evidence>
<keyword evidence="1" id="KW-1133">Transmembrane helix</keyword>
<name>X1SC63_9ZZZZ</name>
<accession>X1SC63</accession>
<feature type="non-terminal residue" evidence="2">
    <location>
        <position position="105"/>
    </location>
</feature>
<comment type="caution">
    <text evidence="2">The sequence shown here is derived from an EMBL/GenBank/DDBJ whole genome shotgun (WGS) entry which is preliminary data.</text>
</comment>
<evidence type="ECO:0000256" key="1">
    <source>
        <dbReference type="SAM" id="Phobius"/>
    </source>
</evidence>
<organism evidence="2">
    <name type="scientific">marine sediment metagenome</name>
    <dbReference type="NCBI Taxonomy" id="412755"/>
    <lineage>
        <taxon>unclassified sequences</taxon>
        <taxon>metagenomes</taxon>
        <taxon>ecological metagenomes</taxon>
    </lineage>
</organism>
<gene>
    <name evidence="2" type="ORF">S12H4_34394</name>
</gene>
<protein>
    <submittedName>
        <fullName evidence="2">Uncharacterized protein</fullName>
    </submittedName>
</protein>
<dbReference type="AlphaFoldDB" id="X1SC63"/>